<comment type="caution">
    <text evidence="1">The sequence shown here is derived from an EMBL/GenBank/DDBJ whole genome shotgun (WGS) entry which is preliminary data.</text>
</comment>
<accession>A0A6G1CGS2</accession>
<keyword evidence="2" id="KW-1185">Reference proteome</keyword>
<sequence length="96" mass="10298">MKRRGGAAGLDRCGVVQAARRNATEDGTAWWDPSGELGDIGLRQGLASGMVQATAMARQPAVAHGWHMAWHSPACRWLDACCGMPLSTPCWMEVFG</sequence>
<organism evidence="1 2">
    <name type="scientific">Oryza meyeriana var. granulata</name>
    <dbReference type="NCBI Taxonomy" id="110450"/>
    <lineage>
        <taxon>Eukaryota</taxon>
        <taxon>Viridiplantae</taxon>
        <taxon>Streptophyta</taxon>
        <taxon>Embryophyta</taxon>
        <taxon>Tracheophyta</taxon>
        <taxon>Spermatophyta</taxon>
        <taxon>Magnoliopsida</taxon>
        <taxon>Liliopsida</taxon>
        <taxon>Poales</taxon>
        <taxon>Poaceae</taxon>
        <taxon>BOP clade</taxon>
        <taxon>Oryzoideae</taxon>
        <taxon>Oryzeae</taxon>
        <taxon>Oryzinae</taxon>
        <taxon>Oryza</taxon>
        <taxon>Oryza meyeriana</taxon>
    </lineage>
</organism>
<name>A0A6G1CGS2_9ORYZ</name>
<evidence type="ECO:0000313" key="1">
    <source>
        <dbReference type="EMBL" id="KAF0899382.1"/>
    </source>
</evidence>
<dbReference type="EMBL" id="SPHZ02000009">
    <property type="protein sequence ID" value="KAF0899382.1"/>
    <property type="molecule type" value="Genomic_DNA"/>
</dbReference>
<reference evidence="1 2" key="1">
    <citation type="submission" date="2019-11" db="EMBL/GenBank/DDBJ databases">
        <title>Whole genome sequence of Oryza granulata.</title>
        <authorList>
            <person name="Li W."/>
        </authorList>
    </citation>
    <scope>NUCLEOTIDE SEQUENCE [LARGE SCALE GENOMIC DNA]</scope>
    <source>
        <strain evidence="2">cv. Menghai</strain>
        <tissue evidence="1">Leaf</tissue>
    </source>
</reference>
<protein>
    <submittedName>
        <fullName evidence="1">Uncharacterized protein</fullName>
    </submittedName>
</protein>
<dbReference type="Proteomes" id="UP000479710">
    <property type="component" value="Unassembled WGS sequence"/>
</dbReference>
<gene>
    <name evidence="1" type="ORF">E2562_018251</name>
</gene>
<proteinExistence type="predicted"/>
<evidence type="ECO:0000313" key="2">
    <source>
        <dbReference type="Proteomes" id="UP000479710"/>
    </source>
</evidence>
<dbReference type="AlphaFoldDB" id="A0A6G1CGS2"/>